<dbReference type="Pfam" id="PF02355">
    <property type="entry name" value="SecD_SecF_C"/>
    <property type="match status" value="2"/>
</dbReference>
<feature type="transmembrane region" description="Helical" evidence="10">
    <location>
        <begin position="123"/>
        <end position="142"/>
    </location>
</feature>
<evidence type="ECO:0000256" key="8">
    <source>
        <dbReference type="ARBA" id="ARBA00023010"/>
    </source>
</evidence>
<dbReference type="PROSITE" id="PS50156">
    <property type="entry name" value="SSD"/>
    <property type="match status" value="1"/>
</dbReference>
<evidence type="ECO:0000256" key="3">
    <source>
        <dbReference type="ARBA" id="ARBA00022475"/>
    </source>
</evidence>
<dbReference type="GO" id="GO:0043952">
    <property type="term" value="P:protein transport by the Sec complex"/>
    <property type="evidence" value="ECO:0007669"/>
    <property type="project" value="UniProtKB-UniRule"/>
</dbReference>
<dbReference type="NCBIfam" id="TIGR00966">
    <property type="entry name" value="transloc_SecF"/>
    <property type="match status" value="1"/>
</dbReference>
<dbReference type="InterPro" id="IPR022813">
    <property type="entry name" value="SecD/SecF_arch_bac"/>
</dbReference>
<dbReference type="GO" id="GO:0005886">
    <property type="term" value="C:plasma membrane"/>
    <property type="evidence" value="ECO:0007669"/>
    <property type="project" value="UniProtKB-SubCell"/>
</dbReference>
<comment type="caution">
    <text evidence="12">The sequence shown here is derived from an EMBL/GenBank/DDBJ whole genome shotgun (WGS) entry which is preliminary data.</text>
</comment>
<keyword evidence="9 10" id="KW-0472">Membrane</keyword>
<dbReference type="PANTHER" id="PTHR30081:SF8">
    <property type="entry name" value="PROTEIN TRANSLOCASE SUBUNIT SECF"/>
    <property type="match status" value="1"/>
</dbReference>
<evidence type="ECO:0000256" key="5">
    <source>
        <dbReference type="ARBA" id="ARBA00022692"/>
    </source>
</evidence>
<comment type="subunit">
    <text evidence="10">Forms a complex with SecD. Part of the essential Sec protein translocation apparatus which comprises SecA, SecYEG and auxiliary proteins SecDF. Other proteins may also be involved.</text>
</comment>
<protein>
    <recommendedName>
        <fullName evidence="10">Protein-export membrane protein SecF</fullName>
    </recommendedName>
</protein>
<dbReference type="PANTHER" id="PTHR30081">
    <property type="entry name" value="PROTEIN-EXPORT MEMBRANE PROTEIN SEC"/>
    <property type="match status" value="1"/>
</dbReference>
<dbReference type="GO" id="GO:0065002">
    <property type="term" value="P:intracellular protein transmembrane transport"/>
    <property type="evidence" value="ECO:0007669"/>
    <property type="project" value="UniProtKB-UniRule"/>
</dbReference>
<dbReference type="HAMAP" id="MF_01464_B">
    <property type="entry name" value="SecF_B"/>
    <property type="match status" value="1"/>
</dbReference>
<evidence type="ECO:0000256" key="2">
    <source>
        <dbReference type="ARBA" id="ARBA00022448"/>
    </source>
</evidence>
<feature type="transmembrane region" description="Helical" evidence="10">
    <location>
        <begin position="195"/>
        <end position="215"/>
    </location>
</feature>
<dbReference type="AlphaFoldDB" id="A0A1F6BXF2"/>
<comment type="similarity">
    <text evidence="10">Belongs to the SecD/SecF family. SecF subfamily.</text>
</comment>
<evidence type="ECO:0000256" key="1">
    <source>
        <dbReference type="ARBA" id="ARBA00004651"/>
    </source>
</evidence>
<dbReference type="InterPro" id="IPR000731">
    <property type="entry name" value="SSD"/>
</dbReference>
<dbReference type="GO" id="GO:0006605">
    <property type="term" value="P:protein targeting"/>
    <property type="evidence" value="ECO:0007669"/>
    <property type="project" value="UniProtKB-UniRule"/>
</dbReference>
<feature type="transmembrane region" description="Helical" evidence="10">
    <location>
        <begin position="275"/>
        <end position="299"/>
    </location>
</feature>
<accession>A0A1F6BXF2</accession>
<evidence type="ECO:0000313" key="13">
    <source>
        <dbReference type="Proteomes" id="UP000176322"/>
    </source>
</evidence>
<gene>
    <name evidence="10" type="primary">secF</name>
    <name evidence="12" type="ORF">A2837_00355</name>
</gene>
<keyword evidence="6 10" id="KW-0653">Protein transport</keyword>
<dbReference type="Proteomes" id="UP000176322">
    <property type="component" value="Unassembled WGS sequence"/>
</dbReference>
<dbReference type="PRINTS" id="PR01755">
    <property type="entry name" value="SECFTRNLCASE"/>
</dbReference>
<feature type="transmembrane region" description="Helical" evidence="10">
    <location>
        <begin position="162"/>
        <end position="183"/>
    </location>
</feature>
<comment type="function">
    <text evidence="10">Part of the Sec protein translocase complex. Interacts with the SecYEG preprotein conducting channel. SecDF uses the proton motive force (PMF) to complete protein translocation after the ATP-dependent function of SecA.</text>
</comment>
<evidence type="ECO:0000256" key="9">
    <source>
        <dbReference type="ARBA" id="ARBA00023136"/>
    </source>
</evidence>
<evidence type="ECO:0000256" key="6">
    <source>
        <dbReference type="ARBA" id="ARBA00022927"/>
    </source>
</evidence>
<feature type="transmembrane region" description="Helical" evidence="10">
    <location>
        <begin position="12"/>
        <end position="30"/>
    </location>
</feature>
<feature type="domain" description="SSD" evidence="11">
    <location>
        <begin position="128"/>
        <end position="300"/>
    </location>
</feature>
<dbReference type="InterPro" id="IPR048634">
    <property type="entry name" value="SecD_SecF_C"/>
</dbReference>
<dbReference type="STRING" id="1798475.A2837_00355"/>
<name>A0A1F6BXF2_9BACT</name>
<dbReference type="InterPro" id="IPR022645">
    <property type="entry name" value="SecD/SecF_bac"/>
</dbReference>
<evidence type="ECO:0000256" key="7">
    <source>
        <dbReference type="ARBA" id="ARBA00022989"/>
    </source>
</evidence>
<dbReference type="InterPro" id="IPR005665">
    <property type="entry name" value="SecF_bac"/>
</dbReference>
<evidence type="ECO:0000256" key="10">
    <source>
        <dbReference type="HAMAP-Rule" id="MF_01464"/>
    </source>
</evidence>
<evidence type="ECO:0000313" key="12">
    <source>
        <dbReference type="EMBL" id="OGG41580.1"/>
    </source>
</evidence>
<keyword evidence="3 10" id="KW-1003">Cell membrane</keyword>
<keyword evidence="7 10" id="KW-1133">Transmembrane helix</keyword>
<keyword evidence="2 10" id="KW-0813">Transport</keyword>
<dbReference type="GO" id="GO:0015450">
    <property type="term" value="F:protein-transporting ATPase activity"/>
    <property type="evidence" value="ECO:0007669"/>
    <property type="project" value="InterPro"/>
</dbReference>
<keyword evidence="5 10" id="KW-0812">Transmembrane</keyword>
<dbReference type="SUPFAM" id="SSF82866">
    <property type="entry name" value="Multidrug efflux transporter AcrB transmembrane domain"/>
    <property type="match status" value="1"/>
</dbReference>
<keyword evidence="8 10" id="KW-0811">Translocation</keyword>
<dbReference type="EMBL" id="MFKO01000007">
    <property type="protein sequence ID" value="OGG41580.1"/>
    <property type="molecule type" value="Genomic_DNA"/>
</dbReference>
<evidence type="ECO:0000259" key="11">
    <source>
        <dbReference type="PROSITE" id="PS50156"/>
    </source>
</evidence>
<dbReference type="Gene3D" id="1.20.1640.10">
    <property type="entry name" value="Multidrug efflux transporter AcrB transmembrane domain"/>
    <property type="match status" value="1"/>
</dbReference>
<comment type="subcellular location">
    <subcellularLocation>
        <location evidence="1 10">Cell membrane</location>
        <topology evidence="1 10">Multi-pass membrane protein</topology>
    </subcellularLocation>
</comment>
<proteinExistence type="inferred from homology"/>
<feature type="transmembrane region" description="Helical" evidence="10">
    <location>
        <begin position="251"/>
        <end position="269"/>
    </location>
</feature>
<evidence type="ECO:0000256" key="4">
    <source>
        <dbReference type="ARBA" id="ARBA00022519"/>
    </source>
</evidence>
<keyword evidence="4" id="KW-0997">Cell inner membrane</keyword>
<reference evidence="12 13" key="1">
    <citation type="journal article" date="2016" name="Nat. Commun.">
        <title>Thousands of microbial genomes shed light on interconnected biogeochemical processes in an aquifer system.</title>
        <authorList>
            <person name="Anantharaman K."/>
            <person name="Brown C.T."/>
            <person name="Hug L.A."/>
            <person name="Sharon I."/>
            <person name="Castelle C.J."/>
            <person name="Probst A.J."/>
            <person name="Thomas B.C."/>
            <person name="Singh A."/>
            <person name="Wilkins M.J."/>
            <person name="Karaoz U."/>
            <person name="Brodie E.L."/>
            <person name="Williams K.H."/>
            <person name="Hubbard S.S."/>
            <person name="Banfield J.F."/>
        </authorList>
    </citation>
    <scope>NUCLEOTIDE SEQUENCE [LARGE SCALE GENOMIC DNA]</scope>
</reference>
<sequence>MDLKKYQNHFFILPIVLMIISLTALFIFGLKANIELSGGSLLQVHYVESRPSTELMHEKITPLNLGEVLIQPSGENDYILRQKALTQDEKISLDQVLASFGPVEEERYTSIGPSIGKELVRKAWWAISLVVLSIIIYIAFAFRHVSDTTSTSERRNVRSWQYGVVAIITLVHDIIIPLGLYAWLGYYAGAEVGTLFIVALLTILGISINDTIVIFDRIRENLAINETNKNHHESFADVVWKSITQTMARSINTSLTVIVMLLSLVFLGPESTRGMAITLTVGMVAGTYSSIFLAAPLLVMMEKYQNRSKTVKA</sequence>
<organism evidence="12 13">
    <name type="scientific">Candidatus Kaiserbacteria bacterium RIFCSPHIGHO2_01_FULL_46_22</name>
    <dbReference type="NCBI Taxonomy" id="1798475"/>
    <lineage>
        <taxon>Bacteria</taxon>
        <taxon>Candidatus Kaiseribacteriota</taxon>
    </lineage>
</organism>